<dbReference type="PANTHER" id="PTHR31490">
    <property type="entry name" value="GLYCOSYL HYDROLASE"/>
    <property type="match status" value="1"/>
</dbReference>
<keyword evidence="6" id="KW-0378">Hydrolase</keyword>
<evidence type="ECO:0000256" key="8">
    <source>
        <dbReference type="ARBA" id="ARBA00023295"/>
    </source>
</evidence>
<evidence type="ECO:0000256" key="3">
    <source>
        <dbReference type="ARBA" id="ARBA00012590"/>
    </source>
</evidence>
<keyword evidence="7" id="KW-0119">Carbohydrate metabolism</keyword>
<feature type="chain" id="PRO_5045413201" description="endo-1,4-beta-xylanase" evidence="10">
    <location>
        <begin position="22"/>
        <end position="585"/>
    </location>
</feature>
<evidence type="ECO:0000313" key="13">
    <source>
        <dbReference type="Proteomes" id="UP001371305"/>
    </source>
</evidence>
<organism evidence="12 13">
    <name type="scientific">Luteolibacter soli</name>
    <dbReference type="NCBI Taxonomy" id="3135280"/>
    <lineage>
        <taxon>Bacteria</taxon>
        <taxon>Pseudomonadati</taxon>
        <taxon>Verrucomicrobiota</taxon>
        <taxon>Verrucomicrobiia</taxon>
        <taxon>Verrucomicrobiales</taxon>
        <taxon>Verrucomicrobiaceae</taxon>
        <taxon>Luteolibacter</taxon>
    </lineage>
</organism>
<name>A0ABU9ARD9_9BACT</name>
<accession>A0ABU9ARD9</accession>
<keyword evidence="8" id="KW-0326">Glycosidase</keyword>
<gene>
    <name evidence="12" type="ORF">WKV53_07270</name>
</gene>
<evidence type="ECO:0000256" key="7">
    <source>
        <dbReference type="ARBA" id="ARBA00023277"/>
    </source>
</evidence>
<feature type="signal peptide" evidence="10">
    <location>
        <begin position="1"/>
        <end position="21"/>
    </location>
</feature>
<evidence type="ECO:0000256" key="10">
    <source>
        <dbReference type="SAM" id="SignalP"/>
    </source>
</evidence>
<keyword evidence="5 10" id="KW-0732">Signal</keyword>
<evidence type="ECO:0000259" key="11">
    <source>
        <dbReference type="Pfam" id="PF00331"/>
    </source>
</evidence>
<dbReference type="PANTHER" id="PTHR31490:SF88">
    <property type="entry name" value="BETA-XYLANASE"/>
    <property type="match status" value="1"/>
</dbReference>
<protein>
    <recommendedName>
        <fullName evidence="3">endo-1,4-beta-xylanase</fullName>
        <ecNumber evidence="3">3.2.1.8</ecNumber>
    </recommendedName>
</protein>
<dbReference type="EMBL" id="JBBUKT010000002">
    <property type="protein sequence ID" value="MEK7950289.1"/>
    <property type="molecule type" value="Genomic_DNA"/>
</dbReference>
<dbReference type="InterPro" id="IPR044846">
    <property type="entry name" value="GH10"/>
</dbReference>
<evidence type="ECO:0000256" key="5">
    <source>
        <dbReference type="ARBA" id="ARBA00022729"/>
    </source>
</evidence>
<evidence type="ECO:0000256" key="6">
    <source>
        <dbReference type="ARBA" id="ARBA00022801"/>
    </source>
</evidence>
<comment type="similarity">
    <text evidence="2">Belongs to the glycosyl hydrolase 10 (cellulase F) family.</text>
</comment>
<dbReference type="InterPro" id="IPR017853">
    <property type="entry name" value="GH"/>
</dbReference>
<proteinExistence type="inferred from homology"/>
<keyword evidence="13" id="KW-1185">Reference proteome</keyword>
<dbReference type="EC" id="3.2.1.8" evidence="3"/>
<evidence type="ECO:0000256" key="1">
    <source>
        <dbReference type="ARBA" id="ARBA00000681"/>
    </source>
</evidence>
<dbReference type="InterPro" id="IPR001000">
    <property type="entry name" value="GH10_dom"/>
</dbReference>
<dbReference type="Pfam" id="PF00331">
    <property type="entry name" value="Glyco_hydro_10"/>
    <property type="match status" value="1"/>
</dbReference>
<comment type="caution">
    <text evidence="12">The sequence shown here is derived from an EMBL/GenBank/DDBJ whole genome shotgun (WGS) entry which is preliminary data.</text>
</comment>
<reference evidence="12 13" key="1">
    <citation type="submission" date="2024-04" db="EMBL/GenBank/DDBJ databases">
        <title>Luteolibacter sp. isolated from soil.</title>
        <authorList>
            <person name="An J."/>
        </authorList>
    </citation>
    <scope>NUCLEOTIDE SEQUENCE [LARGE SCALE GENOMIC DNA]</scope>
    <source>
        <strain evidence="12 13">Y139</strain>
    </source>
</reference>
<dbReference type="SUPFAM" id="SSF51445">
    <property type="entry name" value="(Trans)glycosidases"/>
    <property type="match status" value="1"/>
</dbReference>
<keyword evidence="9" id="KW-0624">Polysaccharide degradation</keyword>
<dbReference type="Proteomes" id="UP001371305">
    <property type="component" value="Unassembled WGS sequence"/>
</dbReference>
<evidence type="ECO:0000313" key="12">
    <source>
        <dbReference type="EMBL" id="MEK7950289.1"/>
    </source>
</evidence>
<dbReference type="Gene3D" id="3.20.20.80">
    <property type="entry name" value="Glycosidases"/>
    <property type="match status" value="1"/>
</dbReference>
<sequence length="585" mass="64915">MKLTSFLFSLLPGILGMTLLAAEPVTVPSGGSDLAGEGASLKAYADPAHGTATKREGGGWKVDVAQPDETKAFLAQVSMDCGADALAPGEIVMALIKAKSSAGTASVEAKLQLADSPYTPAAPSSTLELGTEMKELPVVFHVTDAIEKGHAMLTLLCAAKQQAVEVDSVRVFRYPAGTDTSGFPRIRRTYPGREPDAPWRKAALERIEQHRKADLSVSVRGADGKPLIGAKVTLTLRRHEFGFGSAVTAELLTAETEDARRYREIVDRLFSRVVFENDLKDFGWETGAEGKDEHKQQIDQAFGWLGRRKIAVRGHYLMQVAVPPNLTEMTDAEAIRRHFLDTAQERIDFASGRVCEWDVVNHPVAWSGADLLSKRPGLEKLDREIFGLASRATSLPFFVNEDQIFRPGRQADETFAYLEALKRDGFRVDGLGNQAHFDESFLPSPEQLLAVTDRFAAVVPCQEVTEYDIVTQEDEELAADYTRDTLIACFSHPAYTGFLLWGFWEGRHWKPEAASWNRDWSIRKRGEVLEEWLGRRWTTRVTLTTGEKGIARWRGFPGYYQLEMGEKHQEFTVSKAIPSAVVELP</sequence>
<evidence type="ECO:0000256" key="4">
    <source>
        <dbReference type="ARBA" id="ARBA00022651"/>
    </source>
</evidence>
<comment type="catalytic activity">
    <reaction evidence="1">
        <text>Endohydrolysis of (1-&gt;4)-beta-D-xylosidic linkages in xylans.</text>
        <dbReference type="EC" id="3.2.1.8"/>
    </reaction>
</comment>
<keyword evidence="4" id="KW-0858">Xylan degradation</keyword>
<feature type="domain" description="GH10" evidence="11">
    <location>
        <begin position="240"/>
        <end position="513"/>
    </location>
</feature>
<evidence type="ECO:0000256" key="9">
    <source>
        <dbReference type="ARBA" id="ARBA00023326"/>
    </source>
</evidence>
<evidence type="ECO:0000256" key="2">
    <source>
        <dbReference type="ARBA" id="ARBA00007495"/>
    </source>
</evidence>
<dbReference type="RefSeq" id="WP_341403755.1">
    <property type="nucleotide sequence ID" value="NZ_JBBUKT010000002.1"/>
</dbReference>